<organism evidence="2 3">
    <name type="scientific">Candidatus Methanomassiliicoccus intestinalis</name>
    <dbReference type="NCBI Taxonomy" id="1406512"/>
    <lineage>
        <taxon>Archaea</taxon>
        <taxon>Methanobacteriati</taxon>
        <taxon>Thermoplasmatota</taxon>
        <taxon>Thermoplasmata</taxon>
        <taxon>Methanomassiliicoccales</taxon>
        <taxon>Methanomassiliicoccaceae</taxon>
        <taxon>Methanomassiliicoccus</taxon>
    </lineage>
</organism>
<dbReference type="GO" id="GO:0008233">
    <property type="term" value="F:peptidase activity"/>
    <property type="evidence" value="ECO:0007669"/>
    <property type="project" value="InterPro"/>
</dbReference>
<name>A0A8J8PHA6_9ARCH</name>
<dbReference type="PANTHER" id="PTHR10806">
    <property type="entry name" value="SIGNAL PEPTIDASE COMPLEX CATALYTIC SUBUNIT SEC11"/>
    <property type="match status" value="1"/>
</dbReference>
<evidence type="ECO:0000256" key="1">
    <source>
        <dbReference type="SAM" id="Phobius"/>
    </source>
</evidence>
<proteinExistence type="predicted"/>
<evidence type="ECO:0008006" key="4">
    <source>
        <dbReference type="Google" id="ProtNLM"/>
    </source>
</evidence>
<dbReference type="PANTHER" id="PTHR10806:SF6">
    <property type="entry name" value="SIGNAL PEPTIDASE COMPLEX CATALYTIC SUBUNIT SEC11"/>
    <property type="match status" value="1"/>
</dbReference>
<accession>A0A8J8PHA6</accession>
<evidence type="ECO:0000313" key="2">
    <source>
        <dbReference type="EMBL" id="TQS84316.1"/>
    </source>
</evidence>
<dbReference type="RefSeq" id="WP_400195283.1">
    <property type="nucleotide sequence ID" value="NZ_CAYAYE010000032.1"/>
</dbReference>
<dbReference type="InterPro" id="IPR001733">
    <property type="entry name" value="Peptidase_S26B"/>
</dbReference>
<keyword evidence="1" id="KW-1133">Transmembrane helix</keyword>
<reference evidence="2" key="1">
    <citation type="submission" date="2016-03" db="EMBL/GenBank/DDBJ databases">
        <authorList>
            <person name="Borrel G."/>
            <person name="Mccann A."/>
            <person name="O'Toole P.W."/>
        </authorList>
    </citation>
    <scope>NUCLEOTIDE SEQUENCE</scope>
    <source>
        <strain evidence="2">183</strain>
    </source>
</reference>
<evidence type="ECO:0000313" key="3">
    <source>
        <dbReference type="Proteomes" id="UP000752814"/>
    </source>
</evidence>
<keyword evidence="1" id="KW-0812">Transmembrane</keyword>
<gene>
    <name evidence="2" type="ORF">A3207_05610</name>
</gene>
<keyword evidence="1" id="KW-0472">Membrane</keyword>
<protein>
    <recommendedName>
        <fullName evidence="4">Signal peptidase I</fullName>
    </recommendedName>
</protein>
<sequence>MNKENKSTLKAIITIPAVIIIIFVALFAYSGIWPPLVVVDSESMQHGDQSSIGTIDTGDIVIIKETNSFEDITTYAEGLSTGHKTYSGYGDVIVYNSEYLNKSIIHRAIIKLEYDELTNSFSAPSLKDINENLWEADGGHSYSNLKDEIVLKNVPYTKDGEIKINLKNILYDMGSSPHSGIVTMGDGNTRVDQNSGISDLVEEKDITGKARGEIPWFGIVNLIANGHGLSSVPQNSKTDFVIALILIIGVPIGLSEIIDYRKKKKD</sequence>
<dbReference type="EMBL" id="LVVT01000002">
    <property type="protein sequence ID" value="TQS84316.1"/>
    <property type="molecule type" value="Genomic_DNA"/>
</dbReference>
<dbReference type="GO" id="GO:0006465">
    <property type="term" value="P:signal peptide processing"/>
    <property type="evidence" value="ECO:0007669"/>
    <property type="project" value="InterPro"/>
</dbReference>
<dbReference type="AlphaFoldDB" id="A0A8J8PHA6"/>
<comment type="caution">
    <text evidence="2">The sequence shown here is derived from an EMBL/GenBank/DDBJ whole genome shotgun (WGS) entry which is preliminary data.</text>
</comment>
<dbReference type="Proteomes" id="UP000752814">
    <property type="component" value="Unassembled WGS sequence"/>
</dbReference>
<feature type="transmembrane region" description="Helical" evidence="1">
    <location>
        <begin position="240"/>
        <end position="258"/>
    </location>
</feature>
<dbReference type="GO" id="GO:0016020">
    <property type="term" value="C:membrane"/>
    <property type="evidence" value="ECO:0007669"/>
    <property type="project" value="InterPro"/>
</dbReference>
<feature type="transmembrane region" description="Helical" evidence="1">
    <location>
        <begin position="12"/>
        <end position="33"/>
    </location>
</feature>